<evidence type="ECO:0000313" key="2">
    <source>
        <dbReference type="EMBL" id="CCA21241.1"/>
    </source>
</evidence>
<reference evidence="1" key="1">
    <citation type="journal article" date="2011" name="PLoS Biol.">
        <title>Gene gain and loss during evolution of obligate parasitism in the white rust pathogen of Arabidopsis thaliana.</title>
        <authorList>
            <person name="Kemen E."/>
            <person name="Gardiner A."/>
            <person name="Schultz-Larsen T."/>
            <person name="Kemen A.C."/>
            <person name="Balmuth A.L."/>
            <person name="Robert-Seilaniantz A."/>
            <person name="Bailey K."/>
            <person name="Holub E."/>
            <person name="Studholme D.J."/>
            <person name="Maclean D."/>
            <person name="Jones J.D."/>
        </authorList>
    </citation>
    <scope>NUCLEOTIDE SEQUENCE</scope>
</reference>
<gene>
    <name evidence="1" type="primary">AlNc14C3G527</name>
    <name evidence="2" type="synonym">AlNc14C116G6531</name>
    <name evidence="1" type="ORF">ALNC14_005990</name>
    <name evidence="2" type="ORF">ALNC14_073840</name>
</gene>
<sequence>MSFTIDLIDSELPECDQKRHCVESQLLRGVNPARFGIGNQLCAKYHNRLNRVSFVSNSVMYTACCYIWRIPNNSLVLVPSTMGFMPNTKSKLSSLETSWNSLQTGLCEPTRFL</sequence>
<dbReference type="HOGENOM" id="CLU_2138145_0_0_1"/>
<accession>F0W085</accession>
<proteinExistence type="predicted"/>
<dbReference type="EMBL" id="FR824161">
    <property type="protein sequence ID" value="CCA21241.1"/>
    <property type="molecule type" value="Genomic_DNA"/>
</dbReference>
<reference evidence="1" key="2">
    <citation type="submission" date="2011-02" db="EMBL/GenBank/DDBJ databases">
        <authorList>
            <person name="MacLean D."/>
        </authorList>
    </citation>
    <scope>NUCLEOTIDE SEQUENCE</scope>
</reference>
<organism evidence="1">
    <name type="scientific">Albugo laibachii Nc14</name>
    <dbReference type="NCBI Taxonomy" id="890382"/>
    <lineage>
        <taxon>Eukaryota</taxon>
        <taxon>Sar</taxon>
        <taxon>Stramenopiles</taxon>
        <taxon>Oomycota</taxon>
        <taxon>Peronosporomycetes</taxon>
        <taxon>Albuginales</taxon>
        <taxon>Albuginaceae</taxon>
        <taxon>Albugo</taxon>
    </lineage>
</organism>
<name>F0W085_9STRA</name>
<evidence type="ECO:0000313" key="1">
    <source>
        <dbReference type="EMBL" id="CCA14456.1"/>
    </source>
</evidence>
<dbReference type="AlphaFoldDB" id="F0W085"/>
<protein>
    <submittedName>
        <fullName evidence="2">AlNc14C116G6531 protein</fullName>
    </submittedName>
    <submittedName>
        <fullName evidence="1">AlNc14C3G527 protein</fullName>
    </submittedName>
</protein>
<dbReference type="EMBL" id="FR824048">
    <property type="protein sequence ID" value="CCA14456.1"/>
    <property type="molecule type" value="Genomic_DNA"/>
</dbReference>